<evidence type="ECO:0000313" key="4">
    <source>
        <dbReference type="EMBL" id="KAG0022930.1"/>
    </source>
</evidence>
<keyword evidence="3" id="KW-0732">Signal</keyword>
<keyword evidence="5" id="KW-1185">Reference proteome</keyword>
<dbReference type="AlphaFoldDB" id="A0A9P6N436"/>
<feature type="compositionally biased region" description="Low complexity" evidence="1">
    <location>
        <begin position="36"/>
        <end position="53"/>
    </location>
</feature>
<keyword evidence="2" id="KW-0812">Transmembrane</keyword>
<evidence type="ECO:0000256" key="3">
    <source>
        <dbReference type="SAM" id="SignalP"/>
    </source>
</evidence>
<feature type="region of interest" description="Disordered" evidence="1">
    <location>
        <begin position="26"/>
        <end position="53"/>
    </location>
</feature>
<protein>
    <submittedName>
        <fullName evidence="4">Uncharacterized protein</fullName>
    </submittedName>
</protein>
<keyword evidence="2" id="KW-0472">Membrane</keyword>
<dbReference type="Proteomes" id="UP000703661">
    <property type="component" value="Unassembled WGS sequence"/>
</dbReference>
<comment type="caution">
    <text evidence="4">The sequence shown here is derived from an EMBL/GenBank/DDBJ whole genome shotgun (WGS) entry which is preliminary data.</text>
</comment>
<sequence length="393" mass="40506">MKLSRALTLLALCATSVVFAADPIAAIPGGTGTEGTSTKAGGTHSTTTTHATTTTAAATTTEATTVQSTATQATTKATTATTTHAATTATTVSKATATTSVGTAVTTLLPTTTAGSGNTTDGCINSSTCATGLTCVAASANATYGSCVNESDVCPSSPLVTCQTHADCNLAFSLCALYKGQYVCTGMGLPGTSSQCNPSTSSDSGLMTTVKYAGIAVGSVAAFGVLFALVRWQRRRQRSKNPGDMFSEIDYGMGASKGVESYPFSSRPNAHGSDYAPSPHAFDYNNNNNSGNQYYEEPIGYSNKMQQDQYYGGYGYDQHAPPHSDNGFYDNPGYDEYPNQGHDVAAPPAAARVMSPRQNFNQMDGYGPEPSELDFGGHGGHGHGGQGAYGGHY</sequence>
<feature type="transmembrane region" description="Helical" evidence="2">
    <location>
        <begin position="212"/>
        <end position="230"/>
    </location>
</feature>
<name>A0A9P6N436_9FUNG</name>
<keyword evidence="2" id="KW-1133">Transmembrane helix</keyword>
<feature type="chain" id="PRO_5040517228" evidence="3">
    <location>
        <begin position="21"/>
        <end position="393"/>
    </location>
</feature>
<feature type="region of interest" description="Disordered" evidence="1">
    <location>
        <begin position="262"/>
        <end position="294"/>
    </location>
</feature>
<feature type="region of interest" description="Disordered" evidence="1">
    <location>
        <begin position="362"/>
        <end position="393"/>
    </location>
</feature>
<reference evidence="4" key="1">
    <citation type="journal article" date="2020" name="Fungal Divers.">
        <title>Resolving the Mortierellaceae phylogeny through synthesis of multi-gene phylogenetics and phylogenomics.</title>
        <authorList>
            <person name="Vandepol N."/>
            <person name="Liber J."/>
            <person name="Desiro A."/>
            <person name="Na H."/>
            <person name="Kennedy M."/>
            <person name="Barry K."/>
            <person name="Grigoriev I.V."/>
            <person name="Miller A.N."/>
            <person name="O'Donnell K."/>
            <person name="Stajich J.E."/>
            <person name="Bonito G."/>
        </authorList>
    </citation>
    <scope>NUCLEOTIDE SEQUENCE</scope>
    <source>
        <strain evidence="4">NRRL 2769</strain>
    </source>
</reference>
<evidence type="ECO:0000256" key="1">
    <source>
        <dbReference type="SAM" id="MobiDB-lite"/>
    </source>
</evidence>
<gene>
    <name evidence="4" type="ORF">BGZ80_010845</name>
</gene>
<evidence type="ECO:0000313" key="5">
    <source>
        <dbReference type="Proteomes" id="UP000703661"/>
    </source>
</evidence>
<organism evidence="4 5">
    <name type="scientific">Entomortierella chlamydospora</name>
    <dbReference type="NCBI Taxonomy" id="101097"/>
    <lineage>
        <taxon>Eukaryota</taxon>
        <taxon>Fungi</taxon>
        <taxon>Fungi incertae sedis</taxon>
        <taxon>Mucoromycota</taxon>
        <taxon>Mortierellomycotina</taxon>
        <taxon>Mortierellomycetes</taxon>
        <taxon>Mortierellales</taxon>
        <taxon>Mortierellaceae</taxon>
        <taxon>Entomortierella</taxon>
    </lineage>
</organism>
<evidence type="ECO:0000256" key="2">
    <source>
        <dbReference type="SAM" id="Phobius"/>
    </source>
</evidence>
<dbReference type="EMBL" id="JAAAID010000080">
    <property type="protein sequence ID" value="KAG0022930.1"/>
    <property type="molecule type" value="Genomic_DNA"/>
</dbReference>
<accession>A0A9P6N436</accession>
<feature type="signal peptide" evidence="3">
    <location>
        <begin position="1"/>
        <end position="20"/>
    </location>
</feature>
<feature type="compositionally biased region" description="Gly residues" evidence="1">
    <location>
        <begin position="376"/>
        <end position="393"/>
    </location>
</feature>
<proteinExistence type="predicted"/>